<keyword evidence="2" id="KW-1185">Reference proteome</keyword>
<evidence type="ECO:0000313" key="2">
    <source>
        <dbReference type="Proteomes" id="UP001054945"/>
    </source>
</evidence>
<reference evidence="1 2" key="1">
    <citation type="submission" date="2021-06" db="EMBL/GenBank/DDBJ databases">
        <title>Caerostris extrusa draft genome.</title>
        <authorList>
            <person name="Kono N."/>
            <person name="Arakawa K."/>
        </authorList>
    </citation>
    <scope>NUCLEOTIDE SEQUENCE [LARGE SCALE GENOMIC DNA]</scope>
</reference>
<gene>
    <name evidence="1" type="ORF">CEXT_617721</name>
</gene>
<protein>
    <submittedName>
        <fullName evidence="1">Uncharacterized protein</fullName>
    </submittedName>
</protein>
<dbReference type="EMBL" id="BPLR01005117">
    <property type="protein sequence ID" value="GIX99949.1"/>
    <property type="molecule type" value="Genomic_DNA"/>
</dbReference>
<proteinExistence type="predicted"/>
<evidence type="ECO:0000313" key="1">
    <source>
        <dbReference type="EMBL" id="GIX99949.1"/>
    </source>
</evidence>
<comment type="caution">
    <text evidence="1">The sequence shown here is derived from an EMBL/GenBank/DDBJ whole genome shotgun (WGS) entry which is preliminary data.</text>
</comment>
<name>A0AAV4PTB5_CAEEX</name>
<dbReference type="AlphaFoldDB" id="A0AAV4PTB5"/>
<accession>A0AAV4PTB5</accession>
<sequence>MHKWPPKKITGACSEPRVAGRLRCIEMEPEPQKWQPGRVAMKFEFGLKLRTCLTLWSQPHRPRAPVQWCLAALAVSPHDCRAQSDFSTHHSQHKGK</sequence>
<organism evidence="1 2">
    <name type="scientific">Caerostris extrusa</name>
    <name type="common">Bark spider</name>
    <name type="synonym">Caerostris bankana</name>
    <dbReference type="NCBI Taxonomy" id="172846"/>
    <lineage>
        <taxon>Eukaryota</taxon>
        <taxon>Metazoa</taxon>
        <taxon>Ecdysozoa</taxon>
        <taxon>Arthropoda</taxon>
        <taxon>Chelicerata</taxon>
        <taxon>Arachnida</taxon>
        <taxon>Araneae</taxon>
        <taxon>Araneomorphae</taxon>
        <taxon>Entelegynae</taxon>
        <taxon>Araneoidea</taxon>
        <taxon>Araneidae</taxon>
        <taxon>Caerostris</taxon>
    </lineage>
</organism>
<dbReference type="Proteomes" id="UP001054945">
    <property type="component" value="Unassembled WGS sequence"/>
</dbReference>